<dbReference type="InterPro" id="IPR001547">
    <property type="entry name" value="Glyco_hydro_5"/>
</dbReference>
<dbReference type="Pfam" id="PF00150">
    <property type="entry name" value="Cellulase"/>
    <property type="match status" value="1"/>
</dbReference>
<dbReference type="GO" id="GO:0009986">
    <property type="term" value="C:cell surface"/>
    <property type="evidence" value="ECO:0007669"/>
    <property type="project" value="TreeGrafter"/>
</dbReference>
<evidence type="ECO:0000313" key="8">
    <source>
        <dbReference type="Proteomes" id="UP000054845"/>
    </source>
</evidence>
<feature type="region of interest" description="Disordered" evidence="5">
    <location>
        <begin position="66"/>
        <end position="91"/>
    </location>
</feature>
<dbReference type="PANTHER" id="PTHR31297">
    <property type="entry name" value="GLUCAN ENDO-1,6-BETA-GLUCOSIDASE B"/>
    <property type="match status" value="1"/>
</dbReference>
<evidence type="ECO:0000259" key="6">
    <source>
        <dbReference type="Pfam" id="PF00150"/>
    </source>
</evidence>
<dbReference type="Gene3D" id="3.20.20.80">
    <property type="entry name" value="Glycosidases"/>
    <property type="match status" value="1"/>
</dbReference>
<dbReference type="Proteomes" id="UP000054845">
    <property type="component" value="Unassembled WGS sequence"/>
</dbReference>
<dbReference type="OrthoDB" id="1887033at2759"/>
<dbReference type="GO" id="GO:0009251">
    <property type="term" value="P:glucan catabolic process"/>
    <property type="evidence" value="ECO:0007669"/>
    <property type="project" value="TreeGrafter"/>
</dbReference>
<dbReference type="SUPFAM" id="SSF51445">
    <property type="entry name" value="(Trans)glycosidases"/>
    <property type="match status" value="1"/>
</dbReference>
<organism evidence="7 8">
    <name type="scientific">Ceraceosorus bombacis</name>
    <dbReference type="NCBI Taxonomy" id="401625"/>
    <lineage>
        <taxon>Eukaryota</taxon>
        <taxon>Fungi</taxon>
        <taxon>Dikarya</taxon>
        <taxon>Basidiomycota</taxon>
        <taxon>Ustilaginomycotina</taxon>
        <taxon>Exobasidiomycetes</taxon>
        <taxon>Ceraceosorales</taxon>
        <taxon>Ceraceosoraceae</taxon>
        <taxon>Ceraceosorus</taxon>
    </lineage>
</organism>
<evidence type="ECO:0000256" key="2">
    <source>
        <dbReference type="ARBA" id="ARBA00022801"/>
    </source>
</evidence>
<keyword evidence="3 4" id="KW-0326">Glycosidase</keyword>
<protein>
    <recommendedName>
        <fullName evidence="6">Glycoside hydrolase family 5 domain-containing protein</fullName>
    </recommendedName>
</protein>
<dbReference type="AlphaFoldDB" id="A0A0P1BFD1"/>
<keyword evidence="2 4" id="KW-0378">Hydrolase</keyword>
<comment type="similarity">
    <text evidence="1 4">Belongs to the glycosyl hydrolase 5 (cellulase A) family.</text>
</comment>
<dbReference type="GO" id="GO:0005737">
    <property type="term" value="C:cytoplasm"/>
    <property type="evidence" value="ECO:0007669"/>
    <property type="project" value="UniProtKB-ARBA"/>
</dbReference>
<dbReference type="InterPro" id="IPR050386">
    <property type="entry name" value="Glycosyl_hydrolase_5"/>
</dbReference>
<dbReference type="GO" id="GO:0005576">
    <property type="term" value="C:extracellular region"/>
    <property type="evidence" value="ECO:0007669"/>
    <property type="project" value="TreeGrafter"/>
</dbReference>
<proteinExistence type="inferred from homology"/>
<keyword evidence="8" id="KW-1185">Reference proteome</keyword>
<dbReference type="PANTHER" id="PTHR31297:SF43">
    <property type="entry name" value="GLUCAN 1,3-BETA-GLUCOSIDASE 3"/>
    <property type="match status" value="1"/>
</dbReference>
<name>A0A0P1BFD1_9BASI</name>
<evidence type="ECO:0000313" key="7">
    <source>
        <dbReference type="EMBL" id="CEH14860.1"/>
    </source>
</evidence>
<sequence length="622" mass="67308">MRLLPRDTNIYSLASGLSLAIANYKPVPQLPTNGTTAAAALTAQLGGASVAELGGAGRSFQRNASSSANSFASSGPKIGPGNCPIQSAYTPKGGEDALPPPVFAPFDPVKANVMRYRQQNAVNMGAWFVLEGWMQSNLFSCSTGGKQAEYDVLDGFGQSAAGVRNATAYMERHWDTWITEDDFAKLAAQGINSIRLPIGYWSVGPYFTRNSPFLAYQDVYARSWRYVARAINWAAKYDMGVLVDLHGAYGSQNGQPHSGLSDGNIEFYNDYNMGLTTDLLVWLAKEISDVTNVIGIQLLNEPQDRPNLWPWYRKAMDAMRAASPEAKTVPLYFHNAFNLDKGSQFTATRKDFVVQDHHAYYVYTSSDQSTTAKGHTKALNGGITTWFNKNSDISRRNLIVGEWSCALAPSSLAKSSTPQQDQTAFCEAQRKLYTDATAGWAFWSYKLEGCSNNGGWCFQQAAKQYLPSTFDLWNSANVTKNVYAAIASAGKKDPSKKVADLLATISAIQLPSASSLNLKKILSSRQAEAASASASASTPSEQTLASRAGFSDGFKTARYFASNANLSKLGFAQQYMEDSWSARLALGKLNSNSGNAASYKKQFKAGLAAAEGAILKAVQAAK</sequence>
<dbReference type="InterPro" id="IPR017853">
    <property type="entry name" value="GH"/>
</dbReference>
<dbReference type="EMBL" id="CCYA01000249">
    <property type="protein sequence ID" value="CEH14860.1"/>
    <property type="molecule type" value="Genomic_DNA"/>
</dbReference>
<dbReference type="STRING" id="401625.A0A0P1BFD1"/>
<evidence type="ECO:0000256" key="4">
    <source>
        <dbReference type="RuleBase" id="RU361153"/>
    </source>
</evidence>
<evidence type="ECO:0000256" key="1">
    <source>
        <dbReference type="ARBA" id="ARBA00005641"/>
    </source>
</evidence>
<dbReference type="FunFam" id="3.20.20.80:FF:000100">
    <property type="entry name" value="Glycoside hydrolase superfamily"/>
    <property type="match status" value="1"/>
</dbReference>
<evidence type="ECO:0000256" key="5">
    <source>
        <dbReference type="SAM" id="MobiDB-lite"/>
    </source>
</evidence>
<reference evidence="7 8" key="1">
    <citation type="submission" date="2014-09" db="EMBL/GenBank/DDBJ databases">
        <authorList>
            <person name="Magalhaes I.L.F."/>
            <person name="Oliveira U."/>
            <person name="Santos F.R."/>
            <person name="Vidigal T.H.D.A."/>
            <person name="Brescovit A.D."/>
            <person name="Santos A.J."/>
        </authorList>
    </citation>
    <scope>NUCLEOTIDE SEQUENCE [LARGE SCALE GENOMIC DNA]</scope>
</reference>
<accession>A0A0P1BFD1</accession>
<feature type="domain" description="Glycoside hydrolase family 5" evidence="6">
    <location>
        <begin position="167"/>
        <end position="445"/>
    </location>
</feature>
<dbReference type="GO" id="GO:0046557">
    <property type="term" value="F:glucan endo-1,6-beta-glucosidase activity"/>
    <property type="evidence" value="ECO:0007669"/>
    <property type="project" value="TreeGrafter"/>
</dbReference>
<evidence type="ECO:0000256" key="3">
    <source>
        <dbReference type="ARBA" id="ARBA00023295"/>
    </source>
</evidence>